<feature type="domain" description="Crinkler effector protein N-terminal" evidence="4">
    <location>
        <begin position="4"/>
        <end position="62"/>
    </location>
</feature>
<evidence type="ECO:0000256" key="2">
    <source>
        <dbReference type="ARBA" id="ARBA00004613"/>
    </source>
</evidence>
<dbReference type="OrthoDB" id="2334883at2759"/>
<dbReference type="Proteomes" id="UP000265703">
    <property type="component" value="Unassembled WGS sequence"/>
</dbReference>
<dbReference type="GO" id="GO:0005576">
    <property type="term" value="C:extracellular region"/>
    <property type="evidence" value="ECO:0007669"/>
    <property type="project" value="UniProtKB-SubCell"/>
</dbReference>
<proteinExistence type="predicted"/>
<reference evidence="5 6" key="1">
    <citation type="submission" date="2018-06" db="EMBL/GenBank/DDBJ databases">
        <title>Comparative genomics reveals the genomic features of Rhizophagus irregularis, R. cerebriforme, R. diaphanum and Gigaspora rosea, and their symbiotic lifestyle signature.</title>
        <authorList>
            <person name="Morin E."/>
            <person name="San Clemente H."/>
            <person name="Chen E.C.H."/>
            <person name="De La Providencia I."/>
            <person name="Hainaut M."/>
            <person name="Kuo A."/>
            <person name="Kohler A."/>
            <person name="Murat C."/>
            <person name="Tang N."/>
            <person name="Roy S."/>
            <person name="Loubradou J."/>
            <person name="Henrissat B."/>
            <person name="Grigoriev I.V."/>
            <person name="Corradi N."/>
            <person name="Roux C."/>
            <person name="Martin F.M."/>
        </authorList>
    </citation>
    <scope>NUCLEOTIDE SEQUENCE [LARGE SCALE GENOMIC DNA]</scope>
    <source>
        <strain evidence="5 6">DAOM 227022</strain>
    </source>
</reference>
<keyword evidence="3" id="KW-0964">Secreted</keyword>
<evidence type="ECO:0000256" key="1">
    <source>
        <dbReference type="ARBA" id="ARBA00004340"/>
    </source>
</evidence>
<gene>
    <name evidence="5" type="ORF">C1645_838816</name>
</gene>
<comment type="subcellular location">
    <subcellularLocation>
        <location evidence="1">Host cell</location>
    </subcellularLocation>
    <subcellularLocation>
        <location evidence="2">Secreted</location>
    </subcellularLocation>
</comment>
<dbReference type="InterPro" id="IPR045379">
    <property type="entry name" value="Crinkler_N"/>
</dbReference>
<evidence type="ECO:0000256" key="3">
    <source>
        <dbReference type="ARBA" id="ARBA00022525"/>
    </source>
</evidence>
<protein>
    <recommendedName>
        <fullName evidence="4">Crinkler effector protein N-terminal domain-containing protein</fullName>
    </recommendedName>
</protein>
<keyword evidence="6" id="KW-1185">Reference proteome</keyword>
<accession>A0A397S6J8</accession>
<comment type="caution">
    <text evidence="5">The sequence shown here is derived from an EMBL/GenBank/DDBJ whole genome shotgun (WGS) entry which is preliminary data.</text>
</comment>
<name>A0A397S6J8_9GLOM</name>
<evidence type="ECO:0000313" key="6">
    <source>
        <dbReference type="Proteomes" id="UP000265703"/>
    </source>
</evidence>
<organism evidence="5 6">
    <name type="scientific">Glomus cerebriforme</name>
    <dbReference type="NCBI Taxonomy" id="658196"/>
    <lineage>
        <taxon>Eukaryota</taxon>
        <taxon>Fungi</taxon>
        <taxon>Fungi incertae sedis</taxon>
        <taxon>Mucoromycota</taxon>
        <taxon>Glomeromycotina</taxon>
        <taxon>Glomeromycetes</taxon>
        <taxon>Glomerales</taxon>
        <taxon>Glomeraceae</taxon>
        <taxon>Glomus</taxon>
    </lineage>
</organism>
<sequence length="117" mass="13329">MSTITLSCLVVDENSYDNVFNIKVNKIEMVNELRDAIKKKIDNNVKADSYDQLPCIKIGSLATPEEIRNSMIEDFLRMYKAFPPITSTNEATRCEFISAIIYGMTSIFDDTVKVYLT</sequence>
<dbReference type="GO" id="GO:0043657">
    <property type="term" value="C:host cell"/>
    <property type="evidence" value="ECO:0007669"/>
    <property type="project" value="UniProtKB-SubCell"/>
</dbReference>
<evidence type="ECO:0000259" key="4">
    <source>
        <dbReference type="Pfam" id="PF20147"/>
    </source>
</evidence>
<evidence type="ECO:0000313" key="5">
    <source>
        <dbReference type="EMBL" id="RIA80379.1"/>
    </source>
</evidence>
<dbReference type="EMBL" id="QKYT01000982">
    <property type="protein sequence ID" value="RIA80379.1"/>
    <property type="molecule type" value="Genomic_DNA"/>
</dbReference>
<dbReference type="AlphaFoldDB" id="A0A397S6J8"/>
<dbReference type="Pfam" id="PF20147">
    <property type="entry name" value="Crinkler"/>
    <property type="match status" value="1"/>
</dbReference>